<dbReference type="WBParaSite" id="Gr19_v10_g16034.t2">
    <property type="protein sequence ID" value="Gr19_v10_g16034.t2"/>
    <property type="gene ID" value="Gr19_v10_g16034"/>
</dbReference>
<evidence type="ECO:0000256" key="1">
    <source>
        <dbReference type="ARBA" id="ARBA00001933"/>
    </source>
</evidence>
<evidence type="ECO:0000256" key="29">
    <source>
        <dbReference type="ARBA" id="ARBA00047892"/>
    </source>
</evidence>
<evidence type="ECO:0000256" key="27">
    <source>
        <dbReference type="ARBA" id="ARBA00044257"/>
    </source>
</evidence>
<dbReference type="GO" id="GO:0009436">
    <property type="term" value="P:glyoxylate catabolic process"/>
    <property type="evidence" value="ECO:0007669"/>
    <property type="project" value="TreeGrafter"/>
</dbReference>
<evidence type="ECO:0000256" key="6">
    <source>
        <dbReference type="ARBA" id="ARBA00022576"/>
    </source>
</evidence>
<evidence type="ECO:0000259" key="37">
    <source>
        <dbReference type="Pfam" id="PF13874"/>
    </source>
</evidence>
<keyword evidence="8" id="KW-0663">Pyridoxal phosphate</keyword>
<comment type="catalytic activity">
    <reaction evidence="23">
        <text>N(omega),N('omega)-dimethyl-L-arginine + pyruvate = 5-(3,3'-dimethylguanidino)-2-oxopentanoate + L-alanine</text>
        <dbReference type="Rhea" id="RHEA:77307"/>
        <dbReference type="ChEBI" id="CHEBI:15361"/>
        <dbReference type="ChEBI" id="CHEBI:57972"/>
        <dbReference type="ChEBI" id="CHEBI:197308"/>
        <dbReference type="ChEBI" id="CHEBI:197310"/>
    </reaction>
</comment>
<evidence type="ECO:0000256" key="28">
    <source>
        <dbReference type="ARBA" id="ARBA00044258"/>
    </source>
</evidence>
<comment type="catalytic activity">
    <reaction evidence="31">
        <text>2-oxohexanoate + N(omega),N(omega)-dimethyl-L-arginine = L-2-aminohexanoate + 5-(3,3-dimethylguanidino)-2-oxopentanoate</text>
        <dbReference type="Rhea" id="RHEA:77363"/>
        <dbReference type="ChEBI" id="CHEBI:35177"/>
        <dbReference type="ChEBI" id="CHEBI:58326"/>
        <dbReference type="ChEBI" id="CHEBI:58455"/>
        <dbReference type="ChEBI" id="CHEBI:197301"/>
    </reaction>
</comment>
<dbReference type="GO" id="GO:0047305">
    <property type="term" value="F:(R)-3-amino-2-methylpropionate-pyruvate transaminase activity"/>
    <property type="evidence" value="ECO:0007669"/>
    <property type="project" value="UniProtKB-EC"/>
</dbReference>
<protein>
    <recommendedName>
        <fullName evidence="11">Alanine--glyoxylate aminotransferase 2, mitochondrial</fullName>
        <ecNumber evidence="26">2.6.1.18</ecNumber>
        <ecNumber evidence="10">2.6.1.40</ecNumber>
        <ecNumber evidence="5">2.6.1.44</ecNumber>
    </recommendedName>
    <alternativeName>
        <fullName evidence="12">(R)-3-amino-2-methylpropionate--pyruvate transaminase</fullName>
    </alternativeName>
    <alternativeName>
        <fullName evidence="14">Beta-ALAAT II</fullName>
    </alternativeName>
    <alternativeName>
        <fullName evidence="15">Beta-alanine-pyruvate aminotransferase</fullName>
    </alternativeName>
    <alternativeName>
        <fullName evidence="28">D-3-aminoisobutyrate-pyruvate aminotransferase</fullName>
    </alternativeName>
    <alternativeName>
        <fullName evidence="13">D-AIBAT</fullName>
    </alternativeName>
    <alternativeName>
        <fullName evidence="27">D-beta-aminoisobutyrate-pyruvate aminotransferase</fullName>
    </alternativeName>
</protein>
<dbReference type="PANTHER" id="PTHR45688:SF3">
    <property type="entry name" value="ALANINE--GLYOXYLATE AMINOTRANSFERASE 2, MITOCHONDRIAL"/>
    <property type="match status" value="1"/>
</dbReference>
<comment type="catalytic activity">
    <reaction evidence="17">
        <text>(2S)-2-aminobutanoate + glyoxylate = 2-oxobutanoate + glycine</text>
        <dbReference type="Rhea" id="RHEA:77339"/>
        <dbReference type="ChEBI" id="CHEBI:16763"/>
        <dbReference type="ChEBI" id="CHEBI:36655"/>
        <dbReference type="ChEBI" id="CHEBI:57305"/>
        <dbReference type="ChEBI" id="CHEBI:74359"/>
    </reaction>
</comment>
<dbReference type="GO" id="GO:0005739">
    <property type="term" value="C:mitochondrion"/>
    <property type="evidence" value="ECO:0007669"/>
    <property type="project" value="UniProtKB-SubCell"/>
</dbReference>
<evidence type="ECO:0000256" key="4">
    <source>
        <dbReference type="ARBA" id="ARBA00011881"/>
    </source>
</evidence>
<comment type="catalytic activity">
    <reaction evidence="35">
        <text>N(omega),N('omega)-dimethyl-L-arginine + glyoxylate = 5-(3,3'-dimethylguanidino)-2-oxopentanoate + glycine</text>
        <dbReference type="Rhea" id="RHEA:77315"/>
        <dbReference type="ChEBI" id="CHEBI:36655"/>
        <dbReference type="ChEBI" id="CHEBI:57305"/>
        <dbReference type="ChEBI" id="CHEBI:197308"/>
        <dbReference type="ChEBI" id="CHEBI:197310"/>
    </reaction>
</comment>
<evidence type="ECO:0000256" key="34">
    <source>
        <dbReference type="ARBA" id="ARBA00048916"/>
    </source>
</evidence>
<evidence type="ECO:0000256" key="8">
    <source>
        <dbReference type="ARBA" id="ARBA00022898"/>
    </source>
</evidence>
<keyword evidence="6" id="KW-0032">Aminotransferase</keyword>
<evidence type="ECO:0000256" key="14">
    <source>
        <dbReference type="ARBA" id="ARBA00042611"/>
    </source>
</evidence>
<evidence type="ECO:0000256" key="15">
    <source>
        <dbReference type="ARBA" id="ARBA00042669"/>
    </source>
</evidence>
<comment type="catalytic activity">
    <reaction evidence="20">
        <text>2-oxobutanoate + L-alanine = (2S)-2-aminobutanoate + pyruvate</text>
        <dbReference type="Rhea" id="RHEA:77355"/>
        <dbReference type="ChEBI" id="CHEBI:15361"/>
        <dbReference type="ChEBI" id="CHEBI:16763"/>
        <dbReference type="ChEBI" id="CHEBI:57972"/>
        <dbReference type="ChEBI" id="CHEBI:74359"/>
        <dbReference type="EC" id="2.6.1.44"/>
    </reaction>
</comment>
<comment type="catalytic activity">
    <reaction evidence="34">
        <text>oxaloacetate + L-alanine = L-aspartate + pyruvate</text>
        <dbReference type="Rhea" id="RHEA:77347"/>
        <dbReference type="ChEBI" id="CHEBI:15361"/>
        <dbReference type="ChEBI" id="CHEBI:16452"/>
        <dbReference type="ChEBI" id="CHEBI:29991"/>
        <dbReference type="ChEBI" id="CHEBI:57972"/>
    </reaction>
</comment>
<comment type="function">
    <text evidence="36">Multifunctional aminotransferase with a broad substrate specificity. Catalyzes the conversion of glyoxylate to glycine using alanine as the amino donor. Catalyzes metabolism of not L- but the D-isomer of D-beta-aminoisobutyric acid to generate 2-methyl-3-oxopropanoate and alanine. Catalyzes the transfer of the amino group from beta-alanine to pyruvate to yield L-alanine and 3-oxopropanoate. Can metabolize NG-monomethyl-L-arginine (NMMA), asymmetric NG,NG-dimethyl-L-arginine (ADMA) and symmetric NG,N'G-dimethyl-L-arginine (SDMA). ADMA is a potent inhibitor of nitric-oxide (NO) synthase, and this activity provides mechanism through which the kidney regulates blood pressure.</text>
</comment>
<dbReference type="GO" id="GO:0016223">
    <property type="term" value="F:beta-alanine:pyruvate transaminase activity"/>
    <property type="evidence" value="ECO:0007669"/>
    <property type="project" value="UniProtKB-EC"/>
</dbReference>
<evidence type="ECO:0000256" key="5">
    <source>
        <dbReference type="ARBA" id="ARBA00013049"/>
    </source>
</evidence>
<evidence type="ECO:0000256" key="31">
    <source>
        <dbReference type="ARBA" id="ARBA00048500"/>
    </source>
</evidence>
<dbReference type="InterPro" id="IPR015424">
    <property type="entry name" value="PyrdxlP-dep_Trfase"/>
</dbReference>
<dbReference type="EC" id="2.6.1.40" evidence="10"/>
<evidence type="ECO:0000256" key="9">
    <source>
        <dbReference type="ARBA" id="ARBA00033660"/>
    </source>
</evidence>
<comment type="catalytic activity">
    <reaction evidence="32">
        <text>N(omega),N(omega)-dimethyl-L-arginine + 2-oxobutanoate = 5-(3,3-dimethylguanidino)-2-oxopentanoate + (2S)-2-aminobutanoate</text>
        <dbReference type="Rhea" id="RHEA:77351"/>
        <dbReference type="ChEBI" id="CHEBI:16763"/>
        <dbReference type="ChEBI" id="CHEBI:58326"/>
        <dbReference type="ChEBI" id="CHEBI:74359"/>
        <dbReference type="ChEBI" id="CHEBI:197301"/>
    </reaction>
</comment>
<comment type="catalytic activity">
    <reaction evidence="25">
        <text>2-oxopentanoate + N(omega),N(omega)-dimethyl-L-arginine = 5-(3,3-dimethylguanidino)-2-oxopentanoate + L-2-aminopentanoate</text>
        <dbReference type="Rhea" id="RHEA:77359"/>
        <dbReference type="ChEBI" id="CHEBI:28644"/>
        <dbReference type="ChEBI" id="CHEBI:58326"/>
        <dbReference type="ChEBI" id="CHEBI:58441"/>
        <dbReference type="ChEBI" id="CHEBI:197301"/>
    </reaction>
</comment>
<dbReference type="CDD" id="cd00610">
    <property type="entry name" value="OAT_like"/>
    <property type="match status" value="1"/>
</dbReference>
<comment type="catalytic activity">
    <reaction evidence="22">
        <text>L-ornithine + pyruvate = 5-amino-2-oxopentanoate + L-alanine</text>
        <dbReference type="Rhea" id="RHEA:77327"/>
        <dbReference type="ChEBI" id="CHEBI:15361"/>
        <dbReference type="ChEBI" id="CHEBI:46911"/>
        <dbReference type="ChEBI" id="CHEBI:57972"/>
        <dbReference type="ChEBI" id="CHEBI:58802"/>
    </reaction>
</comment>
<dbReference type="Proteomes" id="UP000887572">
    <property type="component" value="Unplaced"/>
</dbReference>
<evidence type="ECO:0000256" key="19">
    <source>
        <dbReference type="ARBA" id="ARBA00043749"/>
    </source>
</evidence>
<dbReference type="SUPFAM" id="SSF53383">
    <property type="entry name" value="PLP-dependent transferases"/>
    <property type="match status" value="1"/>
</dbReference>
<comment type="similarity">
    <text evidence="3">Belongs to the class-III pyridoxal-phosphate-dependent aminotransferase family.</text>
</comment>
<comment type="catalytic activity">
    <reaction evidence="18">
        <text>(R)-3-amino-2-methylpropanoate + pyruvate = 2-methyl-3-oxopropanoate + L-alanine</text>
        <dbReference type="Rhea" id="RHEA:18393"/>
        <dbReference type="ChEBI" id="CHEBI:15361"/>
        <dbReference type="ChEBI" id="CHEBI:57700"/>
        <dbReference type="ChEBI" id="CHEBI:57731"/>
        <dbReference type="ChEBI" id="CHEBI:57972"/>
        <dbReference type="EC" id="2.6.1.40"/>
    </reaction>
    <physiologicalReaction direction="left-to-right" evidence="18">
        <dbReference type="Rhea" id="RHEA:18394"/>
    </physiologicalReaction>
</comment>
<evidence type="ECO:0000313" key="38">
    <source>
        <dbReference type="Proteomes" id="UP000887572"/>
    </source>
</evidence>
<evidence type="ECO:0000256" key="22">
    <source>
        <dbReference type="ARBA" id="ARBA00043777"/>
    </source>
</evidence>
<evidence type="ECO:0000256" key="24">
    <source>
        <dbReference type="ARBA" id="ARBA00043825"/>
    </source>
</evidence>
<dbReference type="Gene3D" id="3.40.640.10">
    <property type="entry name" value="Type I PLP-dependent aspartate aminotransferase-like (Major domain)"/>
    <property type="match status" value="1"/>
</dbReference>
<dbReference type="Gene3D" id="3.90.1150.10">
    <property type="entry name" value="Aspartate Aminotransferase, domain 1"/>
    <property type="match status" value="1"/>
</dbReference>
<dbReference type="GO" id="GO:0008453">
    <property type="term" value="F:alanine-glyoxylate transaminase activity"/>
    <property type="evidence" value="ECO:0007669"/>
    <property type="project" value="UniProtKB-EC"/>
</dbReference>
<keyword evidence="38" id="KW-1185">Reference proteome</keyword>
<sequence length="826" mass="91872">MGPRHLLLPATRVAYYKQPLKIVRGKMQFLWDSEGNEYLDMIGGIVTVSVGHCHSKVTARLKEQADLLWHSTALYETDAIEKYAEELTRRMPSHLNSCFFVNSGSEANELALELARLHTGRFDVISLRKAYHGGTPGIIGATNLGVWKQPLPSGFGILKVRCPDTNGPWGKGKCRDSTAKIREGAECQCVRGKCRAIDSHLSELIDCLQHDFPSTSGPAAMIAEPIQGIGGTVQYPEGYLQRAFDEIHARGGLAITDEVQTGFGRLGTHFWGFQSQNAMPDIVTMAKGIANGFPMGGRYFNTFGGNPLACTVAKAVLEVIDEEGLQQNCLRVGNILLNELSRIDSRLVGDVRGKGLMVGVELVEEDGRRALRPERVERVFERIRQGGVLVGKGGNDGNVLRIKPPMCVVEKDAQRSAEKIDLSNISSMTSIFGVNPSASTTTQQQQLTTLQDIIQNVTVLTAAVSAAAGVGNGYFRPEQHPIGFANNIFHRLKGIGYNRLSKHKNADGLVSLILTGSPKHYEGDAQKIKIVDVINSIMRARQQPTASFGLPQQQKPTLQVELRSVASQDDMHTEIVVMAREYQGRGLLSAVDLYNELLQKSNELKQQLNCEKIVPLVEIDKVELDNYLRKPPAGFVGFEELWNQAGFEQLLQRQKMQLAVVSSLHLGIDNCVARIARNQSQVLLAHDKYIKIMQAQKQFSHRLLRVLTSQTLAQRFGMNVDEKEEQLFCRLEGINLRVNGPGKLKEQMNEIYDILRQNEQKLRQTIKEKSMIAGHAISSEDMTELKRCLTTRQNLLENLVSTVRTNAEVLRVVEQNRQVTSPNNRR</sequence>
<dbReference type="InterPro" id="IPR025712">
    <property type="entry name" value="Nup54_alpha-helical_dom"/>
</dbReference>
<feature type="domain" description="Nucleoporin Nup54 alpha-helical" evidence="37">
    <location>
        <begin position="645"/>
        <end position="752"/>
    </location>
</feature>
<evidence type="ECO:0000256" key="20">
    <source>
        <dbReference type="ARBA" id="ARBA00043751"/>
    </source>
</evidence>
<evidence type="ECO:0000256" key="10">
    <source>
        <dbReference type="ARBA" id="ARBA00039130"/>
    </source>
</evidence>
<comment type="catalytic activity">
    <reaction evidence="33">
        <text>N(omega)-methyl-L-arginine + glyoxylate = 5-(3-methylguanidino)-2-oxopentanoate + glycine</text>
        <dbReference type="Rhea" id="RHEA:77323"/>
        <dbReference type="ChEBI" id="CHEBI:36655"/>
        <dbReference type="ChEBI" id="CHEBI:57305"/>
        <dbReference type="ChEBI" id="CHEBI:114953"/>
        <dbReference type="ChEBI" id="CHEBI:197314"/>
    </reaction>
</comment>
<evidence type="ECO:0000256" key="7">
    <source>
        <dbReference type="ARBA" id="ARBA00022679"/>
    </source>
</evidence>
<comment type="catalytic activity">
    <reaction evidence="29">
        <text>N(omega),N(omega)-dimethyl-L-arginine + glyoxylate = 5-(3,3-dimethylguanidino)-2-oxopentanoate + glycine</text>
        <dbReference type="Rhea" id="RHEA:77311"/>
        <dbReference type="ChEBI" id="CHEBI:36655"/>
        <dbReference type="ChEBI" id="CHEBI:57305"/>
        <dbReference type="ChEBI" id="CHEBI:58326"/>
        <dbReference type="ChEBI" id="CHEBI:197301"/>
    </reaction>
</comment>
<dbReference type="EC" id="2.6.1.44" evidence="5"/>
<evidence type="ECO:0000256" key="26">
    <source>
        <dbReference type="ARBA" id="ARBA00044055"/>
    </source>
</evidence>
<evidence type="ECO:0000256" key="21">
    <source>
        <dbReference type="ARBA" id="ARBA00043758"/>
    </source>
</evidence>
<dbReference type="InterPro" id="IPR015422">
    <property type="entry name" value="PyrdxlP-dep_Trfase_small"/>
</dbReference>
<comment type="catalytic activity">
    <reaction evidence="9">
        <text>glyoxylate + L-alanine = glycine + pyruvate</text>
        <dbReference type="Rhea" id="RHEA:24248"/>
        <dbReference type="ChEBI" id="CHEBI:15361"/>
        <dbReference type="ChEBI" id="CHEBI:36655"/>
        <dbReference type="ChEBI" id="CHEBI:57305"/>
        <dbReference type="ChEBI" id="CHEBI:57972"/>
        <dbReference type="EC" id="2.6.1.44"/>
    </reaction>
    <physiologicalReaction direction="left-to-right" evidence="9">
        <dbReference type="Rhea" id="RHEA:24249"/>
    </physiologicalReaction>
</comment>
<evidence type="ECO:0000256" key="35">
    <source>
        <dbReference type="ARBA" id="ARBA00049480"/>
    </source>
</evidence>
<dbReference type="GO" id="GO:0030170">
    <property type="term" value="F:pyridoxal phosphate binding"/>
    <property type="evidence" value="ECO:0007669"/>
    <property type="project" value="InterPro"/>
</dbReference>
<evidence type="ECO:0000256" key="11">
    <source>
        <dbReference type="ARBA" id="ARBA00039862"/>
    </source>
</evidence>
<evidence type="ECO:0000256" key="12">
    <source>
        <dbReference type="ARBA" id="ARBA00041662"/>
    </source>
</evidence>
<dbReference type="InterPro" id="IPR015421">
    <property type="entry name" value="PyrdxlP-dep_Trfase_major"/>
</dbReference>
<organism evidence="38 39">
    <name type="scientific">Globodera rostochiensis</name>
    <name type="common">Golden nematode worm</name>
    <name type="synonym">Heterodera rostochiensis</name>
    <dbReference type="NCBI Taxonomy" id="31243"/>
    <lineage>
        <taxon>Eukaryota</taxon>
        <taxon>Metazoa</taxon>
        <taxon>Ecdysozoa</taxon>
        <taxon>Nematoda</taxon>
        <taxon>Chromadorea</taxon>
        <taxon>Rhabditida</taxon>
        <taxon>Tylenchina</taxon>
        <taxon>Tylenchomorpha</taxon>
        <taxon>Tylenchoidea</taxon>
        <taxon>Heteroderidae</taxon>
        <taxon>Heteroderinae</taxon>
        <taxon>Globodera</taxon>
    </lineage>
</organism>
<accession>A0A914HBP1</accession>
<evidence type="ECO:0000256" key="36">
    <source>
        <dbReference type="ARBA" id="ARBA00058068"/>
    </source>
</evidence>
<keyword evidence="7" id="KW-0808">Transferase</keyword>
<dbReference type="GO" id="GO:0019481">
    <property type="term" value="P:L-alanine catabolic process, by transamination"/>
    <property type="evidence" value="ECO:0007669"/>
    <property type="project" value="TreeGrafter"/>
</dbReference>
<comment type="subcellular location">
    <subcellularLocation>
        <location evidence="2">Mitochondrion</location>
    </subcellularLocation>
</comment>
<comment type="catalytic activity">
    <reaction evidence="30">
        <text>L-ornithine + glyoxylate = 5-amino-2-oxopentanoate + glycine</text>
        <dbReference type="Rhea" id="RHEA:77331"/>
        <dbReference type="ChEBI" id="CHEBI:36655"/>
        <dbReference type="ChEBI" id="CHEBI:46911"/>
        <dbReference type="ChEBI" id="CHEBI:57305"/>
        <dbReference type="ChEBI" id="CHEBI:58802"/>
    </reaction>
</comment>
<evidence type="ECO:0000256" key="17">
    <source>
        <dbReference type="ARBA" id="ARBA00043679"/>
    </source>
</evidence>
<evidence type="ECO:0000256" key="33">
    <source>
        <dbReference type="ARBA" id="ARBA00048760"/>
    </source>
</evidence>
<comment type="cofactor">
    <cofactor evidence="1">
        <name>pyridoxal 5'-phosphate</name>
        <dbReference type="ChEBI" id="CHEBI:597326"/>
    </cofactor>
</comment>
<dbReference type="Pfam" id="PF00202">
    <property type="entry name" value="Aminotran_3"/>
    <property type="match status" value="1"/>
</dbReference>
<comment type="subunit">
    <text evidence="4">Homotetramer.</text>
</comment>
<comment type="catalytic activity">
    <reaction evidence="21">
        <text>N(omega)-methyl-L-arginine + pyruvate = 5-(3-methylguanidino)-2-oxopentanoate + L-alanine</text>
        <dbReference type="Rhea" id="RHEA:77319"/>
        <dbReference type="ChEBI" id="CHEBI:15361"/>
        <dbReference type="ChEBI" id="CHEBI:57972"/>
        <dbReference type="ChEBI" id="CHEBI:114953"/>
        <dbReference type="ChEBI" id="CHEBI:197314"/>
    </reaction>
</comment>
<evidence type="ECO:0000256" key="23">
    <source>
        <dbReference type="ARBA" id="ARBA00043798"/>
    </source>
</evidence>
<evidence type="ECO:0000256" key="32">
    <source>
        <dbReference type="ARBA" id="ARBA00048560"/>
    </source>
</evidence>
<evidence type="ECO:0000256" key="2">
    <source>
        <dbReference type="ARBA" id="ARBA00004173"/>
    </source>
</evidence>
<evidence type="ECO:0000256" key="13">
    <source>
        <dbReference type="ARBA" id="ARBA00041845"/>
    </source>
</evidence>
<proteinExistence type="inferred from homology"/>
<dbReference type="AlphaFoldDB" id="A0A914HBP1"/>
<dbReference type="EC" id="2.6.1.18" evidence="26"/>
<evidence type="ECO:0000256" key="16">
    <source>
        <dbReference type="ARBA" id="ARBA00043669"/>
    </source>
</evidence>
<evidence type="ECO:0000256" key="3">
    <source>
        <dbReference type="ARBA" id="ARBA00008954"/>
    </source>
</evidence>
<reference evidence="39" key="1">
    <citation type="submission" date="2022-11" db="UniProtKB">
        <authorList>
            <consortium name="WormBaseParasite"/>
        </authorList>
    </citation>
    <scope>IDENTIFICATION</scope>
</reference>
<evidence type="ECO:0000256" key="25">
    <source>
        <dbReference type="ARBA" id="ARBA00043826"/>
    </source>
</evidence>
<name>A0A914HBP1_GLORO</name>
<evidence type="ECO:0000256" key="30">
    <source>
        <dbReference type="ARBA" id="ARBA00048264"/>
    </source>
</evidence>
<evidence type="ECO:0000313" key="39">
    <source>
        <dbReference type="WBParaSite" id="Gr19_v10_g16034.t2"/>
    </source>
</evidence>
<evidence type="ECO:0000256" key="18">
    <source>
        <dbReference type="ARBA" id="ARBA00043726"/>
    </source>
</evidence>
<comment type="catalytic activity">
    <reaction evidence="24">
        <text>3-oxopropanoate + L-alanine = beta-alanine + pyruvate</text>
        <dbReference type="Rhea" id="RHEA:14077"/>
        <dbReference type="ChEBI" id="CHEBI:15361"/>
        <dbReference type="ChEBI" id="CHEBI:33190"/>
        <dbReference type="ChEBI" id="CHEBI:57966"/>
        <dbReference type="ChEBI" id="CHEBI:57972"/>
        <dbReference type="EC" id="2.6.1.18"/>
    </reaction>
    <physiologicalReaction direction="right-to-left" evidence="24">
        <dbReference type="Rhea" id="RHEA:14079"/>
    </physiologicalReaction>
</comment>
<comment type="catalytic activity">
    <reaction evidence="16">
        <text>N(omega),N(omega)-dimethyl-L-arginine + pyruvate = 5-(3,3-dimethylguanidino)-2-oxopentanoate + L-alanine</text>
        <dbReference type="Rhea" id="RHEA:77303"/>
        <dbReference type="ChEBI" id="CHEBI:15361"/>
        <dbReference type="ChEBI" id="CHEBI:57972"/>
        <dbReference type="ChEBI" id="CHEBI:58326"/>
        <dbReference type="ChEBI" id="CHEBI:197301"/>
    </reaction>
</comment>
<dbReference type="InterPro" id="IPR005814">
    <property type="entry name" value="Aminotrans_3"/>
</dbReference>
<dbReference type="Pfam" id="PF13874">
    <property type="entry name" value="Nup54"/>
    <property type="match status" value="1"/>
</dbReference>
<comment type="catalytic activity">
    <reaction evidence="19">
        <text>N(omega),N(omega)-dimethyl-L-arginine + oxaloacetate = 5-(3,3-dimethylguanidino)-2-oxopentanoate + L-aspartate</text>
        <dbReference type="Rhea" id="RHEA:77343"/>
        <dbReference type="ChEBI" id="CHEBI:16452"/>
        <dbReference type="ChEBI" id="CHEBI:29991"/>
        <dbReference type="ChEBI" id="CHEBI:58326"/>
        <dbReference type="ChEBI" id="CHEBI:197301"/>
    </reaction>
</comment>
<dbReference type="PANTHER" id="PTHR45688">
    <property type="match status" value="1"/>
</dbReference>